<dbReference type="InterPro" id="IPR013325">
    <property type="entry name" value="RNA_pol_sigma_r2"/>
</dbReference>
<proteinExistence type="inferred from homology"/>
<keyword evidence="3" id="KW-0731">Sigma factor</keyword>
<evidence type="ECO:0000313" key="7">
    <source>
        <dbReference type="Proteomes" id="UP000521199"/>
    </source>
</evidence>
<name>A0A7W8D4Z8_9GAMM</name>
<dbReference type="PANTHER" id="PTHR43133:SF39">
    <property type="entry name" value="SIMILAR TO RNA POLYMERASE SIGMA-E FACTOR"/>
    <property type="match status" value="1"/>
</dbReference>
<evidence type="ECO:0000259" key="5">
    <source>
        <dbReference type="Pfam" id="PF07638"/>
    </source>
</evidence>
<keyword evidence="2" id="KW-0805">Transcription regulation</keyword>
<dbReference type="SUPFAM" id="SSF88659">
    <property type="entry name" value="Sigma3 and sigma4 domains of RNA polymerase sigma factors"/>
    <property type="match status" value="1"/>
</dbReference>
<reference evidence="6 7" key="1">
    <citation type="submission" date="2020-08" db="EMBL/GenBank/DDBJ databases">
        <title>Genomic Encyclopedia of Type Strains, Phase IV (KMG-IV): sequencing the most valuable type-strain genomes for metagenomic binning, comparative biology and taxonomic classification.</title>
        <authorList>
            <person name="Goeker M."/>
        </authorList>
    </citation>
    <scope>NUCLEOTIDE SEQUENCE [LARGE SCALE GENOMIC DNA]</scope>
    <source>
        <strain evidence="6 7">DSM 24163</strain>
    </source>
</reference>
<dbReference type="Pfam" id="PF07638">
    <property type="entry name" value="Sigma70_ECF"/>
    <property type="match status" value="1"/>
</dbReference>
<keyword evidence="7" id="KW-1185">Reference proteome</keyword>
<dbReference type="PANTHER" id="PTHR43133">
    <property type="entry name" value="RNA POLYMERASE ECF-TYPE SIGMA FACTO"/>
    <property type="match status" value="1"/>
</dbReference>
<dbReference type="InterPro" id="IPR053812">
    <property type="entry name" value="HTH_Sigma70_ECF-like"/>
</dbReference>
<dbReference type="Gene3D" id="1.10.10.10">
    <property type="entry name" value="Winged helix-like DNA-binding domain superfamily/Winged helix DNA-binding domain"/>
    <property type="match status" value="1"/>
</dbReference>
<comment type="similarity">
    <text evidence="1">Belongs to the sigma-70 factor family. ECF subfamily.</text>
</comment>
<dbReference type="RefSeq" id="WP_183960529.1">
    <property type="nucleotide sequence ID" value="NZ_JACHHP010000002.1"/>
</dbReference>
<accession>A0A7W8D4Z8</accession>
<evidence type="ECO:0000256" key="1">
    <source>
        <dbReference type="ARBA" id="ARBA00010641"/>
    </source>
</evidence>
<evidence type="ECO:0000256" key="4">
    <source>
        <dbReference type="ARBA" id="ARBA00023163"/>
    </source>
</evidence>
<feature type="domain" description="RNA polymerase sigma-70 ECF-like HTH" evidence="5">
    <location>
        <begin position="1"/>
        <end position="181"/>
    </location>
</feature>
<dbReference type="InterPro" id="IPR039425">
    <property type="entry name" value="RNA_pol_sigma-70-like"/>
</dbReference>
<dbReference type="Proteomes" id="UP000521199">
    <property type="component" value="Unassembled WGS sequence"/>
</dbReference>
<evidence type="ECO:0000256" key="3">
    <source>
        <dbReference type="ARBA" id="ARBA00023082"/>
    </source>
</evidence>
<dbReference type="InterPro" id="IPR036388">
    <property type="entry name" value="WH-like_DNA-bd_sf"/>
</dbReference>
<protein>
    <submittedName>
        <fullName evidence="6">RNA polymerase sigma factor (TIGR02999 family)</fullName>
    </submittedName>
</protein>
<dbReference type="AlphaFoldDB" id="A0A7W8D4Z8"/>
<gene>
    <name evidence="6" type="ORF">HNQ52_001553</name>
</gene>
<dbReference type="NCBIfam" id="TIGR02937">
    <property type="entry name" value="sigma70-ECF"/>
    <property type="match status" value="1"/>
</dbReference>
<evidence type="ECO:0000313" key="6">
    <source>
        <dbReference type="EMBL" id="MBB5208024.1"/>
    </source>
</evidence>
<keyword evidence="4" id="KW-0804">Transcription</keyword>
<dbReference type="EMBL" id="JACHHP010000002">
    <property type="protein sequence ID" value="MBB5208024.1"/>
    <property type="molecule type" value="Genomic_DNA"/>
</dbReference>
<evidence type="ECO:0000256" key="2">
    <source>
        <dbReference type="ARBA" id="ARBA00023015"/>
    </source>
</evidence>
<dbReference type="InterPro" id="IPR013324">
    <property type="entry name" value="RNA_pol_sigma_r3/r4-like"/>
</dbReference>
<dbReference type="NCBIfam" id="TIGR02999">
    <property type="entry name" value="Sig-70_X6"/>
    <property type="match status" value="1"/>
</dbReference>
<organism evidence="6 7">
    <name type="scientific">Chiayiivirga flava</name>
    <dbReference type="NCBI Taxonomy" id="659595"/>
    <lineage>
        <taxon>Bacteria</taxon>
        <taxon>Pseudomonadati</taxon>
        <taxon>Pseudomonadota</taxon>
        <taxon>Gammaproteobacteria</taxon>
        <taxon>Lysobacterales</taxon>
        <taxon>Lysobacteraceae</taxon>
        <taxon>Chiayiivirga</taxon>
    </lineage>
</organism>
<sequence>MDDVTQLLQRWRDGEQDALDRLLPLVYAELRALASRQLAGERADHTLQVTGLVNEAYLRLAGQRAAWADRRHFLLIAGTLMRRVLVDHARRQQASKRPPADARVSLDDVDPAALRVDSDLIALDGALDALSRIDERQARIVELRYFVGLDIETTARTMELSVSTVTREWRMARAWLQRRLDA</sequence>
<dbReference type="InterPro" id="IPR011517">
    <property type="entry name" value="RNA_pol_sigma70_ECF-like"/>
</dbReference>
<dbReference type="GO" id="GO:0006352">
    <property type="term" value="P:DNA-templated transcription initiation"/>
    <property type="evidence" value="ECO:0007669"/>
    <property type="project" value="InterPro"/>
</dbReference>
<dbReference type="GO" id="GO:0016987">
    <property type="term" value="F:sigma factor activity"/>
    <property type="evidence" value="ECO:0007669"/>
    <property type="project" value="UniProtKB-KW"/>
</dbReference>
<dbReference type="Gene3D" id="1.10.1740.10">
    <property type="match status" value="1"/>
</dbReference>
<dbReference type="SUPFAM" id="SSF88946">
    <property type="entry name" value="Sigma2 domain of RNA polymerase sigma factors"/>
    <property type="match status" value="1"/>
</dbReference>
<comment type="caution">
    <text evidence="6">The sequence shown here is derived from an EMBL/GenBank/DDBJ whole genome shotgun (WGS) entry which is preliminary data.</text>
</comment>
<dbReference type="InterPro" id="IPR014284">
    <property type="entry name" value="RNA_pol_sigma-70_dom"/>
</dbReference>